<feature type="domain" description="PDZ" evidence="2">
    <location>
        <begin position="120"/>
        <end position="176"/>
    </location>
</feature>
<dbReference type="Gene3D" id="2.30.42.10">
    <property type="match status" value="1"/>
</dbReference>
<feature type="region of interest" description="Disordered" evidence="1">
    <location>
        <begin position="33"/>
        <end position="58"/>
    </location>
</feature>
<dbReference type="Proteomes" id="UP000699462">
    <property type="component" value="Unassembled WGS sequence"/>
</dbReference>
<evidence type="ECO:0000259" key="2">
    <source>
        <dbReference type="PROSITE" id="PS50106"/>
    </source>
</evidence>
<evidence type="ECO:0000313" key="3">
    <source>
        <dbReference type="EMBL" id="KAF8571524.1"/>
    </source>
</evidence>
<gene>
    <name evidence="3" type="ORF">P879_02741</name>
</gene>
<comment type="caution">
    <text evidence="3">The sequence shown here is derived from an EMBL/GenBank/DDBJ whole genome shotgun (WGS) entry which is preliminary data.</text>
</comment>
<proteinExistence type="predicted"/>
<keyword evidence="4" id="KW-1185">Reference proteome</keyword>
<evidence type="ECO:0000256" key="1">
    <source>
        <dbReference type="SAM" id="MobiDB-lite"/>
    </source>
</evidence>
<dbReference type="InterPro" id="IPR036034">
    <property type="entry name" value="PDZ_sf"/>
</dbReference>
<name>A0A8T0DWG9_9TREM</name>
<dbReference type="PROSITE" id="PS50106">
    <property type="entry name" value="PDZ"/>
    <property type="match status" value="1"/>
</dbReference>
<protein>
    <recommendedName>
        <fullName evidence="2">PDZ domain-containing protein</fullName>
    </recommendedName>
</protein>
<dbReference type="InterPro" id="IPR001478">
    <property type="entry name" value="PDZ"/>
</dbReference>
<dbReference type="OrthoDB" id="6245025at2759"/>
<evidence type="ECO:0000313" key="4">
    <source>
        <dbReference type="Proteomes" id="UP000699462"/>
    </source>
</evidence>
<accession>A0A8T0DWG9</accession>
<dbReference type="EMBL" id="JTDF01000464">
    <property type="protein sequence ID" value="KAF8571524.1"/>
    <property type="molecule type" value="Genomic_DNA"/>
</dbReference>
<reference evidence="3 4" key="1">
    <citation type="submission" date="2019-07" db="EMBL/GenBank/DDBJ databases">
        <title>Annotation for the trematode Paragonimus westermani.</title>
        <authorList>
            <person name="Choi Y.-J."/>
        </authorList>
    </citation>
    <scope>NUCLEOTIDE SEQUENCE [LARGE SCALE GENOMIC DNA]</scope>
    <source>
        <strain evidence="3">180907_Pwestermani</strain>
    </source>
</reference>
<dbReference type="AlphaFoldDB" id="A0A8T0DWG9"/>
<sequence length="303" mass="33609">MSTVRQVIDPHIQNRFWILRVGLQMSRYPKLDEELPCAPENPSQKETDSSSSDDDSGDSELCQLDDIYYDEYGNVICKPNPNVTDSTSPVSSTSSGLSAVQIGSAKGDTHERAKHPAVRQVVLHKDASGKLGIKLRRMGNAMYFAFVDVNSPVAKTGIGFADQLLQVRGVNISDMTGSQMMHWISANHAKELHVTVAQRPYDFDIEGTVNSHGELAYRTKQGKELGSVKLQKVVQKGHMKHLQIIAINGKTMLGCTEQDFLSAFQNATGTIQLRVIPHILTSHLLKRQSKSELRNRMQLSKIP</sequence>
<dbReference type="SUPFAM" id="SSF50156">
    <property type="entry name" value="PDZ domain-like"/>
    <property type="match status" value="1"/>
</dbReference>
<organism evidence="3 4">
    <name type="scientific">Paragonimus westermani</name>
    <dbReference type="NCBI Taxonomy" id="34504"/>
    <lineage>
        <taxon>Eukaryota</taxon>
        <taxon>Metazoa</taxon>
        <taxon>Spiralia</taxon>
        <taxon>Lophotrochozoa</taxon>
        <taxon>Platyhelminthes</taxon>
        <taxon>Trematoda</taxon>
        <taxon>Digenea</taxon>
        <taxon>Plagiorchiida</taxon>
        <taxon>Troglotremata</taxon>
        <taxon>Troglotrematidae</taxon>
        <taxon>Paragonimus</taxon>
    </lineage>
</organism>